<dbReference type="RefSeq" id="WP_185428587.1">
    <property type="nucleotide sequence ID" value="NZ_JAARRW010000001.1"/>
</dbReference>
<name>A0A7X0XHG5_9LIST</name>
<gene>
    <name evidence="1" type="ORF">HB902_03215</name>
</gene>
<accession>A0A7X0XHG5</accession>
<comment type="caution">
    <text evidence="1">The sequence shown here is derived from an EMBL/GenBank/DDBJ whole genome shotgun (WGS) entry which is preliminary data.</text>
</comment>
<evidence type="ECO:0000313" key="2">
    <source>
        <dbReference type="Proteomes" id="UP000541955"/>
    </source>
</evidence>
<protein>
    <submittedName>
        <fullName evidence="1">Uncharacterized protein</fullName>
    </submittedName>
</protein>
<sequence>MQFTKIFNVAATQKTVDFVNIEVGGDQPFYIDPSIIAGKNDKYAVRAKESLKDFFEVVHGLYESKCFDEARGLLLFASENDAIHFGQTRKGKKSDGTGCSATMLVELFEKVHEKGRIAKRMLLEPYHSYLFIDGIAEDRMSDLISNVILDVLCDFTKEQCDLLGVPTQFFKDYRYYWNVDTHEWSSKSAFLPVDGEGNPILLVPKNFITNRFKLNVGTLIFQYILPLEMDKLGDKAPSNKKDLWNEIRGEHSQKDFAALYCSKYPEVYREYCRRTDHRIQGRHPGELTDLEIEAIVSFSQCEEEQA</sequence>
<proteinExistence type="predicted"/>
<dbReference type="EMBL" id="JAARRW010000001">
    <property type="protein sequence ID" value="MBC1561069.1"/>
    <property type="molecule type" value="Genomic_DNA"/>
</dbReference>
<evidence type="ECO:0000313" key="1">
    <source>
        <dbReference type="EMBL" id="MBC1561069.1"/>
    </source>
</evidence>
<dbReference type="AlphaFoldDB" id="A0A7X0XHG5"/>
<reference evidence="1 2" key="1">
    <citation type="submission" date="2020-03" db="EMBL/GenBank/DDBJ databases">
        <title>Soil Listeria distribution.</title>
        <authorList>
            <person name="Liao J."/>
            <person name="Wiedmann M."/>
        </authorList>
    </citation>
    <scope>NUCLEOTIDE SEQUENCE [LARGE SCALE GENOMIC DNA]</scope>
    <source>
        <strain evidence="1 2">FSL L7-1387</strain>
    </source>
</reference>
<dbReference type="Proteomes" id="UP000541955">
    <property type="component" value="Unassembled WGS sequence"/>
</dbReference>
<organism evidence="1 2">
    <name type="scientific">Listeria booriae</name>
    <dbReference type="NCBI Taxonomy" id="1552123"/>
    <lineage>
        <taxon>Bacteria</taxon>
        <taxon>Bacillati</taxon>
        <taxon>Bacillota</taxon>
        <taxon>Bacilli</taxon>
        <taxon>Bacillales</taxon>
        <taxon>Listeriaceae</taxon>
        <taxon>Listeria</taxon>
    </lineage>
</organism>